<protein>
    <submittedName>
        <fullName evidence="1">Uncharacterized protein</fullName>
    </submittedName>
</protein>
<keyword evidence="2" id="KW-1185">Reference proteome</keyword>
<proteinExistence type="predicted"/>
<dbReference type="EMBL" id="CM039438">
    <property type="protein sequence ID" value="KAI4300529.1"/>
    <property type="molecule type" value="Genomic_DNA"/>
</dbReference>
<reference evidence="1 2" key="1">
    <citation type="journal article" date="2022" name="DNA Res.">
        <title>Chromosomal-level genome assembly of the orchid tree Bauhinia variegata (Leguminosae; Cercidoideae) supports the allotetraploid origin hypothesis of Bauhinia.</title>
        <authorList>
            <person name="Zhong Y."/>
            <person name="Chen Y."/>
            <person name="Zheng D."/>
            <person name="Pang J."/>
            <person name="Liu Y."/>
            <person name="Luo S."/>
            <person name="Meng S."/>
            <person name="Qian L."/>
            <person name="Wei D."/>
            <person name="Dai S."/>
            <person name="Zhou R."/>
        </authorList>
    </citation>
    <scope>NUCLEOTIDE SEQUENCE [LARGE SCALE GENOMIC DNA]</scope>
    <source>
        <strain evidence="1">BV-YZ2020</strain>
    </source>
</reference>
<organism evidence="1 2">
    <name type="scientific">Bauhinia variegata</name>
    <name type="common">Purple orchid tree</name>
    <name type="synonym">Phanera variegata</name>
    <dbReference type="NCBI Taxonomy" id="167791"/>
    <lineage>
        <taxon>Eukaryota</taxon>
        <taxon>Viridiplantae</taxon>
        <taxon>Streptophyta</taxon>
        <taxon>Embryophyta</taxon>
        <taxon>Tracheophyta</taxon>
        <taxon>Spermatophyta</taxon>
        <taxon>Magnoliopsida</taxon>
        <taxon>eudicotyledons</taxon>
        <taxon>Gunneridae</taxon>
        <taxon>Pentapetalae</taxon>
        <taxon>rosids</taxon>
        <taxon>fabids</taxon>
        <taxon>Fabales</taxon>
        <taxon>Fabaceae</taxon>
        <taxon>Cercidoideae</taxon>
        <taxon>Cercideae</taxon>
        <taxon>Bauhiniinae</taxon>
        <taxon>Bauhinia</taxon>
    </lineage>
</organism>
<name>A0ACB9KT37_BAUVA</name>
<dbReference type="Proteomes" id="UP000828941">
    <property type="component" value="Chromosome 13"/>
</dbReference>
<gene>
    <name evidence="1" type="ORF">L6164_033898</name>
</gene>
<evidence type="ECO:0000313" key="1">
    <source>
        <dbReference type="EMBL" id="KAI4300529.1"/>
    </source>
</evidence>
<accession>A0ACB9KT37</accession>
<comment type="caution">
    <text evidence="1">The sequence shown here is derived from an EMBL/GenBank/DDBJ whole genome shotgun (WGS) entry which is preliminary data.</text>
</comment>
<evidence type="ECO:0000313" key="2">
    <source>
        <dbReference type="Proteomes" id="UP000828941"/>
    </source>
</evidence>
<sequence>MATTPSLSSFTKRLEGKVALITGGASGIGKRTAEVFAQHGAKVVIVDIQDELGHSVAHSIGPSNCVYVHCDVSDEAQIKKAVDTAVKTFGKLDIMFNNAGIADQFKPRIVDNDKADFERVLSVNVTGVFLGIKHAAQAMIPARSGSIISTTSVASTLGGVASHAYCCAKHAVVGLTKNAAAELGQFGIRVNCLSPFAVATPLATEFVGITDEQLENAASAVANLKGVILKTDDVANTALFLGSDESRYVSGQNLLLDGGYASVSSSNFMFQYPQP</sequence>